<feature type="transmembrane region" description="Helical" evidence="3">
    <location>
        <begin position="400"/>
        <end position="419"/>
    </location>
</feature>
<dbReference type="InterPro" id="IPR038440">
    <property type="entry name" value="FimV_C_sf"/>
</dbReference>
<dbReference type="InterPro" id="IPR020011">
    <property type="entry name" value="FimV_C"/>
</dbReference>
<comment type="caution">
    <text evidence="5">The sequence shown here is derived from an EMBL/GenBank/DDBJ whole genome shotgun (WGS) entry which is preliminary data.</text>
</comment>
<organism evidence="5 6">
    <name type="scientific">Pseudoxanthomonas winnipegensis</name>
    <dbReference type="NCBI Taxonomy" id="2480810"/>
    <lineage>
        <taxon>Bacteria</taxon>
        <taxon>Pseudomonadati</taxon>
        <taxon>Pseudomonadota</taxon>
        <taxon>Gammaproteobacteria</taxon>
        <taxon>Lysobacterales</taxon>
        <taxon>Lysobacteraceae</taxon>
        <taxon>Pseudoxanthomonas</taxon>
    </lineage>
</organism>
<feature type="region of interest" description="Disordered" evidence="2">
    <location>
        <begin position="449"/>
        <end position="511"/>
    </location>
</feature>
<dbReference type="InterPro" id="IPR036779">
    <property type="entry name" value="LysM_dom_sf"/>
</dbReference>
<keyword evidence="3" id="KW-0472">Membrane</keyword>
<accession>A0A4V2HCK1</accession>
<reference evidence="5 6" key="1">
    <citation type="submission" date="2019-02" db="EMBL/GenBank/DDBJ databases">
        <title>WGS of Pseudoxanthomonas species novum from clinical isolates.</title>
        <authorList>
            <person name="Bernier A.-M."/>
            <person name="Bernard K."/>
            <person name="Vachon A."/>
        </authorList>
    </citation>
    <scope>NUCLEOTIDE SEQUENCE [LARGE SCALE GENOMIC DNA]</scope>
    <source>
        <strain evidence="5 6">NML171200</strain>
    </source>
</reference>
<evidence type="ECO:0000256" key="2">
    <source>
        <dbReference type="SAM" id="MobiDB-lite"/>
    </source>
</evidence>
<dbReference type="PRINTS" id="PR01217">
    <property type="entry name" value="PRICHEXTENSN"/>
</dbReference>
<feature type="compositionally biased region" description="Low complexity" evidence="2">
    <location>
        <begin position="149"/>
        <end position="161"/>
    </location>
</feature>
<keyword evidence="1" id="KW-0175">Coiled coil</keyword>
<evidence type="ECO:0000259" key="4">
    <source>
        <dbReference type="Pfam" id="PF25800"/>
    </source>
</evidence>
<sequence>MSQPGQPLLAEIPVISSEPGELEQLRARLASPVIFERVGLARPSGLVSQLDFAVALSSDGKPVIRVTSAAPVDMPAVNFLIEVDWGQGRLVREYSALVGAPGAVAAAGQPQIQAPTPAPSNRIEAVPPRAQPVPPPVAEAPAPAPAEPPAESAPTPAIAATPPGPPPALEPQPTPTPRPAPAIVAPTASSSGSLTVARGQTLSQIARSVQQSGTLDQTMIALLQANPQAFIGNNINRLRAGATLRMPSAEETEALASAEASAMVRRQISDWRQVRAPVPQPAGNTPAAPLAAGAAKPARAADARLEIAPPVANATQRAGTTSGTQAGGEGDMLAEQQLRQSREDLAARSAEVAELKTRVAELEKLKDQQSKLIAMKDSDLAAAQKRLADSQGAAAAGAPAWWWIGLALVVGGLLAWVGLRGRRGPRPTPAYRGPLEAPAPDPVPVEPVAAAAAEPEAPPAQAPAPAAAPASEPAAPRYTPSYAGGESRPGPVESPRPAPGTPAWMSPTAKPTWHTVDGPHPIEPRISPTVVPIATAAQSRPVPRTSPAVTPVPAPAARQADPVVPIAPPAASGRERLELAIAYLDLGDTEAARALLQQVSASDDPHAREEAGRLLRALG</sequence>
<feature type="region of interest" description="Disordered" evidence="2">
    <location>
        <begin position="536"/>
        <end position="561"/>
    </location>
</feature>
<dbReference type="EMBL" id="SHMC01000010">
    <property type="protein sequence ID" value="TAA20429.1"/>
    <property type="molecule type" value="Genomic_DNA"/>
</dbReference>
<evidence type="ECO:0000313" key="6">
    <source>
        <dbReference type="Proteomes" id="UP000292627"/>
    </source>
</evidence>
<dbReference type="InterPro" id="IPR020012">
    <property type="entry name" value="LysM_FimV"/>
</dbReference>
<dbReference type="InterPro" id="IPR057840">
    <property type="entry name" value="FimV_N"/>
</dbReference>
<evidence type="ECO:0000256" key="3">
    <source>
        <dbReference type="SAM" id="Phobius"/>
    </source>
</evidence>
<feature type="compositionally biased region" description="Low complexity" evidence="2">
    <location>
        <begin position="540"/>
        <end position="561"/>
    </location>
</feature>
<feature type="coiled-coil region" evidence="1">
    <location>
        <begin position="338"/>
        <end position="372"/>
    </location>
</feature>
<gene>
    <name evidence="5" type="ORF">EA660_18415</name>
</gene>
<dbReference type="CDD" id="cd00118">
    <property type="entry name" value="LysM"/>
    <property type="match status" value="1"/>
</dbReference>
<proteinExistence type="predicted"/>
<feature type="compositionally biased region" description="Pro residues" evidence="2">
    <location>
        <begin position="129"/>
        <end position="148"/>
    </location>
</feature>
<dbReference type="Gene3D" id="1.20.58.2200">
    <property type="match status" value="1"/>
</dbReference>
<name>A0A4V2HCK1_9GAMM</name>
<dbReference type="InterPro" id="IPR018392">
    <property type="entry name" value="LysM"/>
</dbReference>
<dbReference type="Gene3D" id="3.10.350.10">
    <property type="entry name" value="LysM domain"/>
    <property type="match status" value="1"/>
</dbReference>
<dbReference type="OrthoDB" id="5298707at2"/>
<dbReference type="Pfam" id="PF25800">
    <property type="entry name" value="FimV_N"/>
    <property type="match status" value="1"/>
</dbReference>
<evidence type="ECO:0000313" key="5">
    <source>
        <dbReference type="EMBL" id="TAA20429.1"/>
    </source>
</evidence>
<dbReference type="NCBIfam" id="TIGR03504">
    <property type="entry name" value="FimV_Cterm"/>
    <property type="match status" value="1"/>
</dbReference>
<feature type="region of interest" description="Disordered" evidence="2">
    <location>
        <begin position="107"/>
        <end position="194"/>
    </location>
</feature>
<dbReference type="AlphaFoldDB" id="A0A4V2HCK1"/>
<keyword evidence="3" id="KW-1133">Transmembrane helix</keyword>
<dbReference type="NCBIfam" id="TIGR03505">
    <property type="entry name" value="FimV_core"/>
    <property type="match status" value="1"/>
</dbReference>
<protein>
    <recommendedName>
        <fullName evidence="4">FimV N-terminal domain-containing protein</fullName>
    </recommendedName>
</protein>
<evidence type="ECO:0000256" key="1">
    <source>
        <dbReference type="SAM" id="Coils"/>
    </source>
</evidence>
<dbReference type="Proteomes" id="UP000292627">
    <property type="component" value="Unassembled WGS sequence"/>
</dbReference>
<feature type="domain" description="FimV N-terminal" evidence="4">
    <location>
        <begin position="2"/>
        <end position="99"/>
    </location>
</feature>
<keyword evidence="3" id="KW-0812">Transmembrane</keyword>
<feature type="compositionally biased region" description="Low complexity" evidence="2">
    <location>
        <begin position="463"/>
        <end position="476"/>
    </location>
</feature>
<feature type="compositionally biased region" description="Pro residues" evidence="2">
    <location>
        <begin position="162"/>
        <end position="180"/>
    </location>
</feature>